<dbReference type="PANTHER" id="PTHR24111:SF0">
    <property type="entry name" value="LEUCINE-RICH REPEAT-CONTAINING PROTEIN"/>
    <property type="match status" value="1"/>
</dbReference>
<dbReference type="EMBL" id="CAKOGP040000247">
    <property type="protein sequence ID" value="CAJ1933141.1"/>
    <property type="molecule type" value="Genomic_DNA"/>
</dbReference>
<keyword evidence="1" id="KW-0677">Repeat</keyword>
<organism evidence="3 4">
    <name type="scientific">Cylindrotheca closterium</name>
    <dbReference type="NCBI Taxonomy" id="2856"/>
    <lineage>
        <taxon>Eukaryota</taxon>
        <taxon>Sar</taxon>
        <taxon>Stramenopiles</taxon>
        <taxon>Ochrophyta</taxon>
        <taxon>Bacillariophyta</taxon>
        <taxon>Bacillariophyceae</taxon>
        <taxon>Bacillariophycidae</taxon>
        <taxon>Bacillariales</taxon>
        <taxon>Bacillariaceae</taxon>
        <taxon>Cylindrotheca</taxon>
    </lineage>
</organism>
<dbReference type="AlphaFoldDB" id="A0AAD2CGF2"/>
<dbReference type="InterPro" id="IPR052201">
    <property type="entry name" value="LRR-containing_regulator"/>
</dbReference>
<dbReference type="Gene3D" id="3.80.10.10">
    <property type="entry name" value="Ribonuclease Inhibitor"/>
    <property type="match status" value="5"/>
</dbReference>
<sequence length="962" mass="108013">MKSSKLKILDISAKRRYNSTKPTDITKLVRALRHIDTVEEFNVSRRMLSGYESVIECAKLLKRSKCLKKLDLFASQYSNNCRIHPDAWTYMGKALPRTDSLQNLDISFHRLSEASWKALGEGLKVNTSLLTLKAWKRCDLRYDKETNILLPVFDALHENRTLESLSLNGYDLSDSITALEVLESALIQNTSLKSLQIEESAMTDEGVAILSRSLPQMKSIEELDLEHHGCSLNGAQAFAKGIKNNYNLLSVGLGTRCRLHRSMYGTPIEAEGFAKEWHEVQYYARMNRRGRRCIGSKSPIQPPLWPLVLANAMKKEEQDPSEILPTGSMAVSRLAKKVLRIRPARKNRRAASSSGQEVEERPRITPNTKKKDPAIVVAEQVKDYLTALYRSEGDVEFQFPGNIMYGIVLQCNETMDGHCLLSSHFSVQSKFGNACSGSIEIHAKEVGDILRVLNWLKISSFELDFVEHAVCKEQQVIAKEGGKEAESSIQMELVQEDYYMHAVKDFLCINPSLRKLSILENFLRQDQELVCDVLRSSKSLSTLEISHRALTEEEILEQSLNEYIALVPECQCLQKLILTKVKNLSPTTIQVIADVLAKDSTLKVLDLSNGFSGEEPFDVLKIAQALNGNSTLEELDLGKRVLANDGCIRALAETIETNTCLKRLELGFLYFGNDLISPDAWVPMGNALANKSNTVIEYLDISNHQLSESSWKALAEGLKSNTSLLTLVATRPYSEKNKENTETDMLLPIFEMLHENTTLRSLHLTGYNLSDSFHSLESLAMVLSEGNRSLKSLKLNGSYLTDQGVTILSQGLPKWKGLEHLDLNHHNFSLLGAQAFAKGMQSNYSLISVGVGQTFRHGFSTGCVPPLSAEGFEKEYHEIQYYAKLNRKGRRCWTKDAPLDPSAWSLVLARATRMQAEDQPLGRHHLCTKDVREEDKFAGSHDTSIDAVYFLLRNVMTLPVDL</sequence>
<protein>
    <submittedName>
        <fullName evidence="3">Uncharacterized protein</fullName>
    </submittedName>
</protein>
<dbReference type="Proteomes" id="UP001295423">
    <property type="component" value="Unassembled WGS sequence"/>
</dbReference>
<feature type="compositionally biased region" description="Basic and acidic residues" evidence="2">
    <location>
        <begin position="358"/>
        <end position="367"/>
    </location>
</feature>
<accession>A0AAD2CGF2</accession>
<evidence type="ECO:0000313" key="4">
    <source>
        <dbReference type="Proteomes" id="UP001295423"/>
    </source>
</evidence>
<dbReference type="Pfam" id="PF13516">
    <property type="entry name" value="LRR_6"/>
    <property type="match status" value="1"/>
</dbReference>
<feature type="region of interest" description="Disordered" evidence="2">
    <location>
        <begin position="345"/>
        <end position="367"/>
    </location>
</feature>
<evidence type="ECO:0000313" key="3">
    <source>
        <dbReference type="EMBL" id="CAJ1933141.1"/>
    </source>
</evidence>
<comment type="caution">
    <text evidence="3">The sequence shown here is derived from an EMBL/GenBank/DDBJ whole genome shotgun (WGS) entry which is preliminary data.</text>
</comment>
<dbReference type="PANTHER" id="PTHR24111">
    <property type="entry name" value="LEUCINE-RICH REPEAT-CONTAINING PROTEIN 34"/>
    <property type="match status" value="1"/>
</dbReference>
<gene>
    <name evidence="3" type="ORF">CYCCA115_LOCUS3177</name>
</gene>
<dbReference type="SUPFAM" id="SSF52047">
    <property type="entry name" value="RNI-like"/>
    <property type="match status" value="2"/>
</dbReference>
<name>A0AAD2CGF2_9STRA</name>
<reference evidence="3" key="1">
    <citation type="submission" date="2023-08" db="EMBL/GenBank/DDBJ databases">
        <authorList>
            <person name="Audoor S."/>
            <person name="Bilcke G."/>
        </authorList>
    </citation>
    <scope>NUCLEOTIDE SEQUENCE</scope>
</reference>
<proteinExistence type="predicted"/>
<keyword evidence="4" id="KW-1185">Reference proteome</keyword>
<dbReference type="SMART" id="SM00368">
    <property type="entry name" value="LRR_RI"/>
    <property type="match status" value="8"/>
</dbReference>
<evidence type="ECO:0000256" key="1">
    <source>
        <dbReference type="ARBA" id="ARBA00022737"/>
    </source>
</evidence>
<evidence type="ECO:0000256" key="2">
    <source>
        <dbReference type="SAM" id="MobiDB-lite"/>
    </source>
</evidence>
<dbReference type="InterPro" id="IPR032675">
    <property type="entry name" value="LRR_dom_sf"/>
</dbReference>
<dbReference type="InterPro" id="IPR001611">
    <property type="entry name" value="Leu-rich_rpt"/>
</dbReference>